<accession>A0A0L6CYP4</accession>
<organism evidence="1 2">
    <name type="scientific">Roseovarius tolerans</name>
    <dbReference type="NCBI Taxonomy" id="74031"/>
    <lineage>
        <taxon>Bacteria</taxon>
        <taxon>Pseudomonadati</taxon>
        <taxon>Pseudomonadota</taxon>
        <taxon>Alphaproteobacteria</taxon>
        <taxon>Rhodobacterales</taxon>
        <taxon>Roseobacteraceae</taxon>
        <taxon>Roseovarius</taxon>
    </lineage>
</organism>
<comment type="caution">
    <text evidence="1">The sequence shown here is derived from an EMBL/GenBank/DDBJ whole genome shotgun (WGS) entry which is preliminary data.</text>
</comment>
<dbReference type="STRING" id="74031.SAMN04488077_1102"/>
<gene>
    <name evidence="1" type="ORF">ROTO_04830</name>
</gene>
<dbReference type="RefSeq" id="WP_152911579.1">
    <property type="nucleotide sequence ID" value="NZ_CP118494.1"/>
</dbReference>
<protein>
    <recommendedName>
        <fullName evidence="3">Glycosyl transferases group 1</fullName>
    </recommendedName>
</protein>
<name>A0A0L6CYP4_9RHOB</name>
<keyword evidence="2" id="KW-1185">Reference proteome</keyword>
<sequence length="292" mass="33412">MRCFQLSAMIRPYLEDRFDIDLLEMPDGNSPFKQVLWARRQAPSTIFVFSKAAINKLFASTVWWLRQRGSLICFDQVDNDHGSTSRLYADIQFCSSYAQLEKLRHHKRQNPRYKGEPMLLLHSYDLRLENFTPRKLDHARMVYFGDPRNAKLEAGIEKTMDVIEISESDEMQAVLPRLAGYNLHYCIRNQDIAAPLSSKPFTKGFTAAACGANVIAHRRTEDVEEFLGSDYPFLVDGDTPDEVFSMIERAKHSYGDADWLRAQSIMQSVKTRVSPKALAQQMSTALKEFGIG</sequence>
<reference evidence="2" key="1">
    <citation type="submission" date="2015-07" db="EMBL/GenBank/DDBJ databases">
        <title>Draft Genome Sequence of Roseovarius tolerans EL-164, a producer of N-Acylated Alanine Methyl Esters (NAMEs).</title>
        <authorList>
            <person name="Voget S."/>
            <person name="Bruns H."/>
            <person name="Wagner-Doebler I."/>
            <person name="Schulz S."/>
            <person name="Daniel R."/>
        </authorList>
    </citation>
    <scope>NUCLEOTIDE SEQUENCE [LARGE SCALE GENOMIC DNA]</scope>
    <source>
        <strain evidence="2">EL-164</strain>
    </source>
</reference>
<dbReference type="EMBL" id="LGVV01000004">
    <property type="protein sequence ID" value="KNX42836.1"/>
    <property type="molecule type" value="Genomic_DNA"/>
</dbReference>
<dbReference type="PATRIC" id="fig|74031.6.peg.496"/>
<evidence type="ECO:0000313" key="2">
    <source>
        <dbReference type="Proteomes" id="UP000037046"/>
    </source>
</evidence>
<dbReference type="OrthoDB" id="5110798at2"/>
<proteinExistence type="predicted"/>
<dbReference type="Proteomes" id="UP000037046">
    <property type="component" value="Unassembled WGS sequence"/>
</dbReference>
<dbReference type="AlphaFoldDB" id="A0A0L6CYP4"/>
<evidence type="ECO:0000313" key="1">
    <source>
        <dbReference type="EMBL" id="KNX42836.1"/>
    </source>
</evidence>
<evidence type="ECO:0008006" key="3">
    <source>
        <dbReference type="Google" id="ProtNLM"/>
    </source>
</evidence>